<dbReference type="PANTHER" id="PTHR38926:SF5">
    <property type="entry name" value="F-BOX AND LEUCINE-RICH REPEAT PROTEIN 6"/>
    <property type="match status" value="1"/>
</dbReference>
<evidence type="ECO:0000313" key="2">
    <source>
        <dbReference type="EMBL" id="SSX07518.1"/>
    </source>
</evidence>
<sequence>MFNIDSLPTELMIYLFKFLSSEDRKIASEVCRNWYDIWMEGIFDNDRTLKFYHCIINETTAPAKILLKTERKYTKLILGNGITFSDNYLTLFKSLKDITKILFEEDFKYEQTKNFIGVFKNLKELSIPIADWKYENNILENLPPTVEVLTLFLLKYVGYSSAILKDLKCIIWHMPNLKELNLECGKLTDDLFEFIATSPLTHLMKLKINIDSHGFELLQKLEAPNLKEMFLEIKDHGCLGKLDEFISKFPKLKVIKLETPEIVPTTIHADLFKFLYVHFDNFHSDLLKPLQYLTELEELILQFPYPYSGSYGSCFFVHETYLNPNLKKLQLWEFENDYICHTCFENIIKSFPNLESFVTQMPLTPQHFHMIHQNFTKLKSLEVEAFNIESKYIPPFQFLSNLTNLYLEHYVITDQTLNAWPKMPHLRSLKMSLKHPVALDKFTKMIRNVSGLEKLTFGYTDRINNGVMRVIAENLKRLREVGDEEHAEVYDTTEDGAMLIMDNCKYIKRNGFPFYECFREDWKEIK</sequence>
<dbReference type="InterPro" id="IPR001810">
    <property type="entry name" value="F-box_dom"/>
</dbReference>
<dbReference type="SMART" id="SM00256">
    <property type="entry name" value="FBOX"/>
    <property type="match status" value="1"/>
</dbReference>
<protein>
    <submittedName>
        <fullName evidence="2">CSON014900 protein</fullName>
    </submittedName>
</protein>
<dbReference type="SUPFAM" id="SSF81383">
    <property type="entry name" value="F-box domain"/>
    <property type="match status" value="1"/>
</dbReference>
<dbReference type="PANTHER" id="PTHR38926">
    <property type="entry name" value="F-BOX DOMAIN CONTAINING PROTEIN, EXPRESSED"/>
    <property type="match status" value="1"/>
</dbReference>
<gene>
    <name evidence="2" type="primary">CSON014900</name>
</gene>
<dbReference type="Gene3D" id="1.20.1280.50">
    <property type="match status" value="1"/>
</dbReference>
<feature type="domain" description="F-box" evidence="1">
    <location>
        <begin position="1"/>
        <end position="52"/>
    </location>
</feature>
<dbReference type="EMBL" id="UFQS01000890">
    <property type="protein sequence ID" value="SSX07518.1"/>
    <property type="molecule type" value="Genomic_DNA"/>
</dbReference>
<reference evidence="3" key="2">
    <citation type="submission" date="2018-07" db="EMBL/GenBank/DDBJ databases">
        <authorList>
            <person name="Quirk P.G."/>
            <person name="Krulwich T.A."/>
        </authorList>
    </citation>
    <scope>NUCLEOTIDE SEQUENCE</scope>
</reference>
<dbReference type="VEuPathDB" id="VectorBase:CSON014900"/>
<dbReference type="EMBL" id="UFQT01000890">
    <property type="protein sequence ID" value="SSX27858.1"/>
    <property type="molecule type" value="Genomic_DNA"/>
</dbReference>
<reference evidence="2" key="1">
    <citation type="submission" date="2018-04" db="EMBL/GenBank/DDBJ databases">
        <authorList>
            <person name="Go L.Y."/>
            <person name="Mitchell J.A."/>
        </authorList>
    </citation>
    <scope>NUCLEOTIDE SEQUENCE</scope>
    <source>
        <tissue evidence="2">Whole organism</tissue>
    </source>
</reference>
<dbReference type="Pfam" id="PF12937">
    <property type="entry name" value="F-box-like"/>
    <property type="match status" value="1"/>
</dbReference>
<name>A0A336KTQ2_CULSO</name>
<dbReference type="InterPro" id="IPR036047">
    <property type="entry name" value="F-box-like_dom_sf"/>
</dbReference>
<evidence type="ECO:0000313" key="3">
    <source>
        <dbReference type="EMBL" id="SSX27858.1"/>
    </source>
</evidence>
<dbReference type="SUPFAM" id="SSF52047">
    <property type="entry name" value="RNI-like"/>
    <property type="match status" value="1"/>
</dbReference>
<organism evidence="2">
    <name type="scientific">Culicoides sonorensis</name>
    <name type="common">Biting midge</name>
    <dbReference type="NCBI Taxonomy" id="179676"/>
    <lineage>
        <taxon>Eukaryota</taxon>
        <taxon>Metazoa</taxon>
        <taxon>Ecdysozoa</taxon>
        <taxon>Arthropoda</taxon>
        <taxon>Hexapoda</taxon>
        <taxon>Insecta</taxon>
        <taxon>Pterygota</taxon>
        <taxon>Neoptera</taxon>
        <taxon>Endopterygota</taxon>
        <taxon>Diptera</taxon>
        <taxon>Nematocera</taxon>
        <taxon>Chironomoidea</taxon>
        <taxon>Ceratopogonidae</taxon>
        <taxon>Ceratopogoninae</taxon>
        <taxon>Culicoides</taxon>
        <taxon>Monoculicoides</taxon>
    </lineage>
</organism>
<proteinExistence type="predicted"/>
<dbReference type="Gene3D" id="3.80.10.10">
    <property type="entry name" value="Ribonuclease Inhibitor"/>
    <property type="match status" value="1"/>
</dbReference>
<dbReference type="PROSITE" id="PS50181">
    <property type="entry name" value="FBOX"/>
    <property type="match status" value="1"/>
</dbReference>
<dbReference type="AlphaFoldDB" id="A0A336KTQ2"/>
<accession>A0A336KTQ2</accession>
<evidence type="ECO:0000259" key="1">
    <source>
        <dbReference type="PROSITE" id="PS50181"/>
    </source>
</evidence>
<dbReference type="InterPro" id="IPR032675">
    <property type="entry name" value="LRR_dom_sf"/>
</dbReference>